<keyword evidence="3" id="KW-0694">RNA-binding</keyword>
<evidence type="ECO:0000313" key="6">
    <source>
        <dbReference type="EMBL" id="WZL70542.1"/>
    </source>
</evidence>
<evidence type="ECO:0000256" key="4">
    <source>
        <dbReference type="RuleBase" id="RU003887"/>
    </source>
</evidence>
<dbReference type="EMBL" id="CP121687">
    <property type="protein sequence ID" value="WZL70542.1"/>
    <property type="molecule type" value="Genomic_DNA"/>
</dbReference>
<comment type="similarity">
    <text evidence="1 4">Belongs to the pseudouridine synthase RsuA family.</text>
</comment>
<proteinExistence type="inferred from homology"/>
<gene>
    <name evidence="6" type="ORF">QBE51_03160</name>
</gene>
<dbReference type="NCBIfam" id="TIGR00093">
    <property type="entry name" value="pseudouridine synthase"/>
    <property type="match status" value="1"/>
</dbReference>
<dbReference type="InterPro" id="IPR020094">
    <property type="entry name" value="TruA/RsuA/RluB/E/F_N"/>
</dbReference>
<dbReference type="RefSeq" id="WP_341877507.1">
    <property type="nucleotide sequence ID" value="NZ_CP121687.1"/>
</dbReference>
<dbReference type="InterPro" id="IPR000748">
    <property type="entry name" value="PsdUridine_synth_RsuA/RluB/E/F"/>
</dbReference>
<feature type="domain" description="RNA-binding S4" evidence="5">
    <location>
        <begin position="11"/>
        <end position="75"/>
    </location>
</feature>
<dbReference type="InterPro" id="IPR002942">
    <property type="entry name" value="S4_RNA-bd"/>
</dbReference>
<keyword evidence="7" id="KW-1185">Reference proteome</keyword>
<dbReference type="PROSITE" id="PS01149">
    <property type="entry name" value="PSI_RSU"/>
    <property type="match status" value="1"/>
</dbReference>
<dbReference type="Pfam" id="PF00849">
    <property type="entry name" value="PseudoU_synth_2"/>
    <property type="match status" value="1"/>
</dbReference>
<dbReference type="CDD" id="cd00165">
    <property type="entry name" value="S4"/>
    <property type="match status" value="1"/>
</dbReference>
<dbReference type="Gene3D" id="3.30.70.1560">
    <property type="entry name" value="Alpha-L RNA-binding motif"/>
    <property type="match status" value="1"/>
</dbReference>
<dbReference type="Gene3D" id="3.30.70.580">
    <property type="entry name" value="Pseudouridine synthase I, catalytic domain, N-terminal subdomain"/>
    <property type="match status" value="1"/>
</dbReference>
<dbReference type="InterPro" id="IPR006145">
    <property type="entry name" value="PsdUridine_synth_RsuA/RluA"/>
</dbReference>
<evidence type="ECO:0000256" key="2">
    <source>
        <dbReference type="ARBA" id="ARBA00023235"/>
    </source>
</evidence>
<dbReference type="InterPro" id="IPR050343">
    <property type="entry name" value="RsuA_PseudoU_synthase"/>
</dbReference>
<dbReference type="InterPro" id="IPR036986">
    <property type="entry name" value="S4_RNA-bd_sf"/>
</dbReference>
<organism evidence="6 7">
    <name type="scientific">Defluviitalea saccharophila</name>
    <dbReference type="NCBI Taxonomy" id="879970"/>
    <lineage>
        <taxon>Bacteria</taxon>
        <taxon>Bacillati</taxon>
        <taxon>Bacillota</taxon>
        <taxon>Clostridia</taxon>
        <taxon>Lachnospirales</taxon>
        <taxon>Defluviitaleaceae</taxon>
        <taxon>Defluviitalea</taxon>
    </lineage>
</organism>
<name>A0ABZ2Y5B7_9FIRM</name>
<sequence length="245" mass="27778">MNVEKEKPVEVRLQKFLADTGIASRRKAEEYILQGKVKVNGQVVTNLGTKINPDKDVILYNEKKVEIKEKKVYLLLNKPENYVTTVNDQFNRPTVIDLLHSVKERVYPVGRLDYNTSGLLLLTNDGELTYKITHPKHHIDKVYLATVKGVPGEASLNKLRRGVVIDDYKTAPAKVKMIRTSSNSATLQITIHEGRNRQVRKMCEAIGHPVINLKRIAIGEILLGDLPVGKFRSLTQKEIDYLKNL</sequence>
<dbReference type="PANTHER" id="PTHR47683:SF2">
    <property type="entry name" value="RNA-BINDING S4 DOMAIN-CONTAINING PROTEIN"/>
    <property type="match status" value="1"/>
</dbReference>
<keyword evidence="2 4" id="KW-0413">Isomerase</keyword>
<dbReference type="InterPro" id="IPR018496">
    <property type="entry name" value="PsdUridine_synth_RsuA/RluB_CS"/>
</dbReference>
<dbReference type="GO" id="GO:0016853">
    <property type="term" value="F:isomerase activity"/>
    <property type="evidence" value="ECO:0007669"/>
    <property type="project" value="UniProtKB-KW"/>
</dbReference>
<reference evidence="6 7" key="1">
    <citation type="submission" date="2023-03" db="EMBL/GenBank/DDBJ databases">
        <title>Novel Species.</title>
        <authorList>
            <person name="Ma S."/>
        </authorList>
    </citation>
    <scope>NUCLEOTIDE SEQUENCE [LARGE SCALE GENOMIC DNA]</scope>
    <source>
        <strain evidence="6 7">LIND6LT2</strain>
    </source>
</reference>
<evidence type="ECO:0000256" key="1">
    <source>
        <dbReference type="ARBA" id="ARBA00008348"/>
    </source>
</evidence>
<dbReference type="CDD" id="cd02870">
    <property type="entry name" value="PseudoU_synth_RsuA_like"/>
    <property type="match status" value="1"/>
</dbReference>
<evidence type="ECO:0000256" key="3">
    <source>
        <dbReference type="PROSITE-ProRule" id="PRU00182"/>
    </source>
</evidence>
<dbReference type="Gene3D" id="3.10.290.10">
    <property type="entry name" value="RNA-binding S4 domain"/>
    <property type="match status" value="1"/>
</dbReference>
<protein>
    <recommendedName>
        <fullName evidence="4">Pseudouridine synthase</fullName>
        <ecNumber evidence="4">5.4.99.-</ecNumber>
    </recommendedName>
</protein>
<dbReference type="Pfam" id="PF01479">
    <property type="entry name" value="S4"/>
    <property type="match status" value="1"/>
</dbReference>
<dbReference type="PANTHER" id="PTHR47683">
    <property type="entry name" value="PSEUDOURIDINE SYNTHASE FAMILY PROTEIN-RELATED"/>
    <property type="match status" value="1"/>
</dbReference>
<dbReference type="SMART" id="SM00363">
    <property type="entry name" value="S4"/>
    <property type="match status" value="1"/>
</dbReference>
<dbReference type="PROSITE" id="PS50889">
    <property type="entry name" value="S4"/>
    <property type="match status" value="1"/>
</dbReference>
<evidence type="ECO:0000259" key="5">
    <source>
        <dbReference type="SMART" id="SM00363"/>
    </source>
</evidence>
<dbReference type="Proteomes" id="UP001486565">
    <property type="component" value="Chromosome"/>
</dbReference>
<dbReference type="InterPro" id="IPR042092">
    <property type="entry name" value="PsdUridine_s_RsuA/RluB/E/F_cat"/>
</dbReference>
<dbReference type="SUPFAM" id="SSF55174">
    <property type="entry name" value="Alpha-L RNA-binding motif"/>
    <property type="match status" value="1"/>
</dbReference>
<dbReference type="SUPFAM" id="SSF55120">
    <property type="entry name" value="Pseudouridine synthase"/>
    <property type="match status" value="1"/>
</dbReference>
<dbReference type="InterPro" id="IPR020103">
    <property type="entry name" value="PsdUridine_synth_cat_dom_sf"/>
</dbReference>
<evidence type="ECO:0000313" key="7">
    <source>
        <dbReference type="Proteomes" id="UP001486565"/>
    </source>
</evidence>
<accession>A0ABZ2Y5B7</accession>
<dbReference type="EC" id="5.4.99.-" evidence="4"/>